<evidence type="ECO:0000259" key="1">
    <source>
        <dbReference type="Pfam" id="PF13473"/>
    </source>
</evidence>
<dbReference type="Pfam" id="PF13473">
    <property type="entry name" value="Cupredoxin_1"/>
    <property type="match status" value="1"/>
</dbReference>
<dbReference type="Proteomes" id="UP000181909">
    <property type="component" value="Unassembled WGS sequence"/>
</dbReference>
<feature type="domain" description="EfeO-type cupredoxin-like" evidence="1">
    <location>
        <begin position="2"/>
        <end position="57"/>
    </location>
</feature>
<dbReference type="InterPro" id="IPR052721">
    <property type="entry name" value="ET_Amicyanin"/>
</dbReference>
<evidence type="ECO:0000313" key="3">
    <source>
        <dbReference type="Proteomes" id="UP000181909"/>
    </source>
</evidence>
<organism evidence="2 3">
    <name type="scientific">Streptomyces atratus</name>
    <dbReference type="NCBI Taxonomy" id="1893"/>
    <lineage>
        <taxon>Bacteria</taxon>
        <taxon>Bacillati</taxon>
        <taxon>Actinomycetota</taxon>
        <taxon>Actinomycetes</taxon>
        <taxon>Kitasatosporales</taxon>
        <taxon>Streptomycetaceae</taxon>
        <taxon>Streptomyces</taxon>
    </lineage>
</organism>
<dbReference type="AlphaFoldDB" id="A0A1K2C8A7"/>
<protein>
    <submittedName>
        <fullName evidence="2">Cupredoxin-like domain-containing protein</fullName>
    </submittedName>
</protein>
<reference evidence="2 3" key="1">
    <citation type="submission" date="2016-11" db="EMBL/GenBank/DDBJ databases">
        <authorList>
            <person name="Jaros S."/>
            <person name="Januszkiewicz K."/>
            <person name="Wedrychowicz H."/>
        </authorList>
    </citation>
    <scope>NUCLEOTIDE SEQUENCE [LARGE SCALE GENOMIC DNA]</scope>
    <source>
        <strain evidence="2 3">OK807</strain>
    </source>
</reference>
<proteinExistence type="predicted"/>
<accession>A0A1K2C8A7</accession>
<dbReference type="PANTHER" id="PTHR36507:SF1">
    <property type="entry name" value="BLL1555 PROTEIN"/>
    <property type="match status" value="1"/>
</dbReference>
<dbReference type="InterPro" id="IPR028096">
    <property type="entry name" value="EfeO_Cupredoxin"/>
</dbReference>
<dbReference type="STRING" id="1893.SAMN02787144_101072"/>
<dbReference type="EMBL" id="FPJO01000010">
    <property type="protein sequence ID" value="SFY06421.1"/>
    <property type="molecule type" value="Genomic_DNA"/>
</dbReference>
<dbReference type="PANTHER" id="PTHR36507">
    <property type="entry name" value="BLL1555 PROTEIN"/>
    <property type="match status" value="1"/>
</dbReference>
<evidence type="ECO:0000313" key="2">
    <source>
        <dbReference type="EMBL" id="SFY06421.1"/>
    </source>
</evidence>
<dbReference type="SUPFAM" id="SSF49503">
    <property type="entry name" value="Cupredoxins"/>
    <property type="match status" value="1"/>
</dbReference>
<gene>
    <name evidence="2" type="ORF">SAMN02787144_101072</name>
</gene>
<sequence length="58" mass="6195">MVNKDPETHTLTATGGKAFDTGKVASGQTVTFTAPDKAGSYPFICTFHPYMKGTLTVR</sequence>
<dbReference type="Gene3D" id="2.60.40.420">
    <property type="entry name" value="Cupredoxins - blue copper proteins"/>
    <property type="match status" value="1"/>
</dbReference>
<name>A0A1K2C8A7_STRAR</name>
<dbReference type="InterPro" id="IPR008972">
    <property type="entry name" value="Cupredoxin"/>
</dbReference>